<keyword evidence="2" id="KW-0472">Membrane</keyword>
<reference evidence="4" key="1">
    <citation type="submission" date="2022-01" db="EMBL/GenBank/DDBJ databases">
        <authorList>
            <person name="King R."/>
        </authorList>
    </citation>
    <scope>NUCLEOTIDE SEQUENCE</scope>
</reference>
<evidence type="ECO:0000313" key="4">
    <source>
        <dbReference type="EMBL" id="CAG9858467.1"/>
    </source>
</evidence>
<feature type="compositionally biased region" description="Low complexity" evidence="1">
    <location>
        <begin position="853"/>
        <end position="874"/>
    </location>
</feature>
<name>A0A9N9TQI1_PHYSR</name>
<keyword evidence="2" id="KW-1133">Transmembrane helix</keyword>
<gene>
    <name evidence="4" type="ORF">PHYEVI_LOCUS4856</name>
</gene>
<keyword evidence="5" id="KW-1185">Reference proteome</keyword>
<dbReference type="PANTHER" id="PTHR46560">
    <property type="entry name" value="CYPHER, ISOFORM B"/>
    <property type="match status" value="1"/>
</dbReference>
<feature type="chain" id="PRO_5040232320" description="ZP domain-containing protein" evidence="3">
    <location>
        <begin position="21"/>
        <end position="929"/>
    </location>
</feature>
<evidence type="ECO:0000256" key="3">
    <source>
        <dbReference type="SAM" id="SignalP"/>
    </source>
</evidence>
<keyword evidence="2" id="KW-0812">Transmembrane</keyword>
<protein>
    <recommendedName>
        <fullName evidence="6">ZP domain-containing protein</fullName>
    </recommendedName>
</protein>
<accession>A0A9N9TQI1</accession>
<dbReference type="OrthoDB" id="10070678at2759"/>
<organism evidence="4 5">
    <name type="scientific">Phyllotreta striolata</name>
    <name type="common">Striped flea beetle</name>
    <name type="synonym">Crioceris striolata</name>
    <dbReference type="NCBI Taxonomy" id="444603"/>
    <lineage>
        <taxon>Eukaryota</taxon>
        <taxon>Metazoa</taxon>
        <taxon>Ecdysozoa</taxon>
        <taxon>Arthropoda</taxon>
        <taxon>Hexapoda</taxon>
        <taxon>Insecta</taxon>
        <taxon>Pterygota</taxon>
        <taxon>Neoptera</taxon>
        <taxon>Endopterygota</taxon>
        <taxon>Coleoptera</taxon>
        <taxon>Polyphaga</taxon>
        <taxon>Cucujiformia</taxon>
        <taxon>Chrysomeloidea</taxon>
        <taxon>Chrysomelidae</taxon>
        <taxon>Galerucinae</taxon>
        <taxon>Alticini</taxon>
        <taxon>Phyllotreta</taxon>
    </lineage>
</organism>
<evidence type="ECO:0000256" key="1">
    <source>
        <dbReference type="SAM" id="MobiDB-lite"/>
    </source>
</evidence>
<evidence type="ECO:0008006" key="6">
    <source>
        <dbReference type="Google" id="ProtNLM"/>
    </source>
</evidence>
<feature type="signal peptide" evidence="3">
    <location>
        <begin position="1"/>
        <end position="20"/>
    </location>
</feature>
<feature type="compositionally biased region" description="Basic and acidic residues" evidence="1">
    <location>
        <begin position="797"/>
        <end position="807"/>
    </location>
</feature>
<keyword evidence="3" id="KW-0732">Signal</keyword>
<proteinExistence type="predicted"/>
<dbReference type="EMBL" id="OU900095">
    <property type="protein sequence ID" value="CAG9858467.1"/>
    <property type="molecule type" value="Genomic_DNA"/>
</dbReference>
<feature type="region of interest" description="Disordered" evidence="1">
    <location>
        <begin position="355"/>
        <end position="374"/>
    </location>
</feature>
<dbReference type="Proteomes" id="UP001153712">
    <property type="component" value="Chromosome 2"/>
</dbReference>
<evidence type="ECO:0000256" key="2">
    <source>
        <dbReference type="SAM" id="Phobius"/>
    </source>
</evidence>
<sequence>MYCYITKCCCIWLMISLASGQSNYADQANNIEYQGDGLPEQGILDGKVTKLDDLSPVIFLNRTKAALNCAAGSMQIELKFNDKFYGIAYAQFDRNSACRVYGKGEYSYKLELPLKGCGTKQNPQRVFTNNIIVRFHPGLEIDGDEIITIVCRYPPPIVPPPAPLPRIVPEAPVAAVTAPLKGFQILLIICGILFLSLLLLGLGCSYYCLRRRRPVTIFRQPFSSVGTGSEITKLSGSSLGNLSMFEGLKIPRANVPPLMAAGSTASEGPLMSDNLPSDYPSESHSEIDVDTGSLPVSSAGSYENQAYVQDTSSIYSEGYGHTQEQQIQNAVASPTMVPRLPLAVKEQPKFDVQVKVKKSPPPPPSISLSDSESTMTDRNLSTIMEQQESIRFVRRSLDSPPVNERTHFTYVPELHAPPKHIQPAPTYNKILRRQMEMQEERLVAPTPPPPPPIIPKREHIVEDIPDSYEPPIAAYHKPEVTSHVVDDVFLKTITEKKTIEDIERHKRLVTEYHTRSKPVEDQKWDVTIRNYPVEMPEPPDWENFSDISSASGLTLTPKLERSSLSLPPQNIIVDDKLPLNAPEIVANLGQSPQPITSRYTSAMEMQSQEETYLSMFNVPPQNPEVPNWNVLIRVFQPTENEEGPVIESAETFNSQLTTADKIKWRQIITTESTLRTLLTECVVREDYEKIRSDPKFTNLFEPPKWDVIIRILAPPDKPKRKWDNRSRRSSLPTLYEYESDGESSVRTLTREPLVLPQRSRKNSRSSYRSEADLRSMSEVIVDFGRQDNYSETSSYYPEKRYYEDSETGHPSLARSLSQPSLARSASEFTERWVAPSRYDTASEFTSPEGTPKSQRSSRFQQQQQQQLQRSSEQRAVWQASQASGGAAPRGGGQMVIQEYRSEASASYSGRAARPPKGWFGDNDSEASYK</sequence>
<dbReference type="AlphaFoldDB" id="A0A9N9TQI1"/>
<dbReference type="PANTHER" id="PTHR46560:SF11">
    <property type="entry name" value="GH09980P"/>
    <property type="match status" value="1"/>
</dbReference>
<feature type="region of interest" description="Disordered" evidence="1">
    <location>
        <begin position="838"/>
        <end position="929"/>
    </location>
</feature>
<evidence type="ECO:0000313" key="5">
    <source>
        <dbReference type="Proteomes" id="UP001153712"/>
    </source>
</evidence>
<feature type="compositionally biased region" description="Polar residues" evidence="1">
    <location>
        <begin position="842"/>
        <end position="852"/>
    </location>
</feature>
<feature type="region of interest" description="Disordered" evidence="1">
    <location>
        <begin position="795"/>
        <end position="820"/>
    </location>
</feature>
<feature type="transmembrane region" description="Helical" evidence="2">
    <location>
        <begin position="185"/>
        <end position="209"/>
    </location>
</feature>